<dbReference type="RefSeq" id="WP_186346570.1">
    <property type="nucleotide sequence ID" value="NZ_BMMR01000001.1"/>
</dbReference>
<feature type="signal peptide" evidence="1">
    <location>
        <begin position="1"/>
        <end position="37"/>
    </location>
</feature>
<proteinExistence type="predicted"/>
<dbReference type="Proteomes" id="UP000604001">
    <property type="component" value="Unassembled WGS sequence"/>
</dbReference>
<comment type="caution">
    <text evidence="3">The sequence shown here is derived from an EMBL/GenBank/DDBJ whole genome shotgun (WGS) entry which is preliminary data.</text>
</comment>
<name>A0ABR6UA99_9ACTN</name>
<evidence type="ECO:0000256" key="1">
    <source>
        <dbReference type="SAM" id="SignalP"/>
    </source>
</evidence>
<protein>
    <recommendedName>
        <fullName evidence="2">ARB-07466-like C-terminal domain-containing protein</fullName>
    </recommendedName>
</protein>
<accession>A0ABR6UA99</accession>
<organism evidence="3 4">
    <name type="scientific">Nocardioides deserti</name>
    <dbReference type="NCBI Taxonomy" id="1588644"/>
    <lineage>
        <taxon>Bacteria</taxon>
        <taxon>Bacillati</taxon>
        <taxon>Actinomycetota</taxon>
        <taxon>Actinomycetes</taxon>
        <taxon>Propionibacteriales</taxon>
        <taxon>Nocardioidaceae</taxon>
        <taxon>Nocardioides</taxon>
    </lineage>
</organism>
<evidence type="ECO:0000313" key="3">
    <source>
        <dbReference type="EMBL" id="MBC2961362.1"/>
    </source>
</evidence>
<keyword evidence="4" id="KW-1185">Reference proteome</keyword>
<dbReference type="EMBL" id="JACMYC010000007">
    <property type="protein sequence ID" value="MBC2961362.1"/>
    <property type="molecule type" value="Genomic_DNA"/>
</dbReference>
<feature type="chain" id="PRO_5046618806" description="ARB-07466-like C-terminal domain-containing protein" evidence="1">
    <location>
        <begin position="38"/>
        <end position="198"/>
    </location>
</feature>
<sequence length="198" mass="21850">MLSLLRRLLLPLLATVLLLTALLTTLLTTLATSPASAAIEDYASYQPQTRCSPAAKPGTVALGRWLVKKYGGSYGGVSRSCGSGTSEHAEGRAFDWTLDARRKADRRTARAFLRDVRATDGKGREDAKARRMGIMYLIWDDRMYAAWNGFEPEPYLSSSCRKRAKCSVTLRHRDHLHVSLTRKGGRGATSWYAGRLAG</sequence>
<keyword evidence="1" id="KW-0732">Signal</keyword>
<evidence type="ECO:0000259" key="2">
    <source>
        <dbReference type="Pfam" id="PF26571"/>
    </source>
</evidence>
<evidence type="ECO:0000313" key="4">
    <source>
        <dbReference type="Proteomes" id="UP000604001"/>
    </source>
</evidence>
<feature type="domain" description="ARB-07466-like C-terminal" evidence="2">
    <location>
        <begin position="53"/>
        <end position="150"/>
    </location>
</feature>
<gene>
    <name evidence="3" type="ORF">H7344_13750</name>
</gene>
<reference evidence="3 4" key="1">
    <citation type="submission" date="2020-08" db="EMBL/GenBank/DDBJ databases">
        <title>novel species in genus Nocardioides.</title>
        <authorList>
            <person name="Zhang G."/>
        </authorList>
    </citation>
    <scope>NUCLEOTIDE SEQUENCE [LARGE SCALE GENOMIC DNA]</scope>
    <source>
        <strain evidence="3 4">SC8A-24</strain>
    </source>
</reference>
<dbReference type="InterPro" id="IPR058593">
    <property type="entry name" value="ARB_07466-like_C"/>
</dbReference>
<dbReference type="Pfam" id="PF26571">
    <property type="entry name" value="VldE"/>
    <property type="match status" value="1"/>
</dbReference>